<dbReference type="InterPro" id="IPR007197">
    <property type="entry name" value="rSAM"/>
</dbReference>
<sequence length="359" mass="41858">MKKNISKIKKIGWGFGRCNMNCQHCYNASRKTLIKYKFSDLKRIADKICQQDITDINFGTGEFLMNSNALRTAQYINKKYPYIKLGLTTNGFSVVYMNEKILKKLFHDIDVSIDFPEKEKHNSFRRHPQAWEWANKALSICQESDIERSIVACVTSKTRDQDIINLLKLAKKYSASLRINWFRPTGRGKKELCINALRFWKIIYLFSKYAVFEGLSDPILQAFLSNKKKFNHCSCGWTSARIQQDLTVTPCVFLKGKRWDSGHILKDHLKEIYKHKNFQDVRKRKPKVCLGCNYYQFCQGGCASRAFLQTGGLDKPDAYCPFRDKRIKELIEKIKRIITIKDSNKVHNGYLCTLITRPK</sequence>
<dbReference type="GO" id="GO:0003824">
    <property type="term" value="F:catalytic activity"/>
    <property type="evidence" value="ECO:0007669"/>
    <property type="project" value="InterPro"/>
</dbReference>
<dbReference type="PANTHER" id="PTHR11228:SF7">
    <property type="entry name" value="PQQA PEPTIDE CYCLASE"/>
    <property type="match status" value="1"/>
</dbReference>
<dbReference type="SFLD" id="SFLDG01067">
    <property type="entry name" value="SPASM/twitch_domain_containing"/>
    <property type="match status" value="1"/>
</dbReference>
<evidence type="ECO:0000256" key="1">
    <source>
        <dbReference type="ARBA" id="ARBA00022691"/>
    </source>
</evidence>
<organism evidence="6 7">
    <name type="scientific">Candidatus Portnoybacteria bacterium RBG_13_40_8</name>
    <dbReference type="NCBI Taxonomy" id="1801990"/>
    <lineage>
        <taxon>Bacteria</taxon>
        <taxon>Candidatus Portnoyibacteriota</taxon>
    </lineage>
</organism>
<evidence type="ECO:0000256" key="2">
    <source>
        <dbReference type="ARBA" id="ARBA00022723"/>
    </source>
</evidence>
<keyword evidence="1" id="KW-0949">S-adenosyl-L-methionine</keyword>
<feature type="domain" description="Radical SAM core" evidence="5">
    <location>
        <begin position="1"/>
        <end position="213"/>
    </location>
</feature>
<dbReference type="InterPro" id="IPR050377">
    <property type="entry name" value="Radical_SAM_PqqE_MftC-like"/>
</dbReference>
<keyword evidence="3" id="KW-0408">Iron</keyword>
<dbReference type="CDD" id="cd01335">
    <property type="entry name" value="Radical_SAM"/>
    <property type="match status" value="1"/>
</dbReference>
<protein>
    <recommendedName>
        <fullName evidence="5">Radical SAM core domain-containing protein</fullName>
    </recommendedName>
</protein>
<evidence type="ECO:0000256" key="3">
    <source>
        <dbReference type="ARBA" id="ARBA00023004"/>
    </source>
</evidence>
<dbReference type="SFLD" id="SFLDG01386">
    <property type="entry name" value="main_SPASM_domain-containing"/>
    <property type="match status" value="1"/>
</dbReference>
<dbReference type="STRING" id="1801990.A2V69_02370"/>
<evidence type="ECO:0000259" key="5">
    <source>
        <dbReference type="PROSITE" id="PS51918"/>
    </source>
</evidence>
<dbReference type="InterPro" id="IPR058240">
    <property type="entry name" value="rSAM_sf"/>
</dbReference>
<dbReference type="Pfam" id="PF04055">
    <property type="entry name" value="Radical_SAM"/>
    <property type="match status" value="1"/>
</dbReference>
<dbReference type="Pfam" id="PF13186">
    <property type="entry name" value="SPASM"/>
    <property type="match status" value="1"/>
</dbReference>
<dbReference type="Proteomes" id="UP000177810">
    <property type="component" value="Unassembled WGS sequence"/>
</dbReference>
<dbReference type="PANTHER" id="PTHR11228">
    <property type="entry name" value="RADICAL SAM DOMAIN PROTEIN"/>
    <property type="match status" value="1"/>
</dbReference>
<keyword evidence="4" id="KW-0411">Iron-sulfur</keyword>
<dbReference type="GO" id="GO:0046872">
    <property type="term" value="F:metal ion binding"/>
    <property type="evidence" value="ECO:0007669"/>
    <property type="project" value="UniProtKB-KW"/>
</dbReference>
<proteinExistence type="predicted"/>
<dbReference type="PROSITE" id="PS51918">
    <property type="entry name" value="RADICAL_SAM"/>
    <property type="match status" value="1"/>
</dbReference>
<keyword evidence="2" id="KW-0479">Metal-binding</keyword>
<evidence type="ECO:0000313" key="7">
    <source>
        <dbReference type="Proteomes" id="UP000177810"/>
    </source>
</evidence>
<dbReference type="SUPFAM" id="SSF102114">
    <property type="entry name" value="Radical SAM enzymes"/>
    <property type="match status" value="1"/>
</dbReference>
<accession>A0A1G2F495</accession>
<dbReference type="InterPro" id="IPR013785">
    <property type="entry name" value="Aldolase_TIM"/>
</dbReference>
<dbReference type="GO" id="GO:0051536">
    <property type="term" value="F:iron-sulfur cluster binding"/>
    <property type="evidence" value="ECO:0007669"/>
    <property type="project" value="UniProtKB-KW"/>
</dbReference>
<dbReference type="SFLD" id="SFLDS00029">
    <property type="entry name" value="Radical_SAM"/>
    <property type="match status" value="1"/>
</dbReference>
<reference evidence="6 7" key="1">
    <citation type="journal article" date="2016" name="Nat. Commun.">
        <title>Thousands of microbial genomes shed light on interconnected biogeochemical processes in an aquifer system.</title>
        <authorList>
            <person name="Anantharaman K."/>
            <person name="Brown C.T."/>
            <person name="Hug L.A."/>
            <person name="Sharon I."/>
            <person name="Castelle C.J."/>
            <person name="Probst A.J."/>
            <person name="Thomas B.C."/>
            <person name="Singh A."/>
            <person name="Wilkins M.J."/>
            <person name="Karaoz U."/>
            <person name="Brodie E.L."/>
            <person name="Williams K.H."/>
            <person name="Hubbard S.S."/>
            <person name="Banfield J.F."/>
        </authorList>
    </citation>
    <scope>NUCLEOTIDE SEQUENCE [LARGE SCALE GENOMIC DNA]</scope>
</reference>
<dbReference type="Gene3D" id="3.20.20.70">
    <property type="entry name" value="Aldolase class I"/>
    <property type="match status" value="1"/>
</dbReference>
<evidence type="ECO:0000313" key="6">
    <source>
        <dbReference type="EMBL" id="OGZ32440.1"/>
    </source>
</evidence>
<comment type="caution">
    <text evidence="6">The sequence shown here is derived from an EMBL/GenBank/DDBJ whole genome shotgun (WGS) entry which is preliminary data.</text>
</comment>
<dbReference type="AlphaFoldDB" id="A0A1G2F495"/>
<dbReference type="EMBL" id="MHMT01000019">
    <property type="protein sequence ID" value="OGZ32440.1"/>
    <property type="molecule type" value="Genomic_DNA"/>
</dbReference>
<dbReference type="NCBIfam" id="TIGR04085">
    <property type="entry name" value="rSAM_more_4Fe4S"/>
    <property type="match status" value="1"/>
</dbReference>
<dbReference type="InterPro" id="IPR023885">
    <property type="entry name" value="4Fe4S-binding_SPASM_dom"/>
</dbReference>
<evidence type="ECO:0000256" key="4">
    <source>
        <dbReference type="ARBA" id="ARBA00023014"/>
    </source>
</evidence>
<gene>
    <name evidence="6" type="ORF">A2V69_02370</name>
</gene>
<name>A0A1G2F495_9BACT</name>